<dbReference type="SUPFAM" id="SSF63829">
    <property type="entry name" value="Calcium-dependent phosphotriesterase"/>
    <property type="match status" value="1"/>
</dbReference>
<dbReference type="OrthoDB" id="9977941at2759"/>
<dbReference type="Gene3D" id="2.120.10.30">
    <property type="entry name" value="TolB, C-terminal domain"/>
    <property type="match status" value="1"/>
</dbReference>
<name>A0A9P7YF85_9HELO</name>
<dbReference type="PANTHER" id="PTHR42060:SF1">
    <property type="entry name" value="NHL REPEAT-CONTAINING PROTEIN"/>
    <property type="match status" value="1"/>
</dbReference>
<dbReference type="Proteomes" id="UP000824998">
    <property type="component" value="Unassembled WGS sequence"/>
</dbReference>
<feature type="signal peptide" evidence="1">
    <location>
        <begin position="1"/>
        <end position="20"/>
    </location>
</feature>
<evidence type="ECO:0000256" key="1">
    <source>
        <dbReference type="SAM" id="SignalP"/>
    </source>
</evidence>
<evidence type="ECO:0000313" key="2">
    <source>
        <dbReference type="EMBL" id="KAG9232599.1"/>
    </source>
</evidence>
<sequence length="328" mass="34940">MRFLLPLLALPAALPSPVTPREVTNPAIRKVYTFGINRFTENMAVRCNSRLLLTSMSVPTLFQVNPLLASPDASILYTFPNASGLMGITETTTDDVFALTTGTWDLANTRAEFGSLNIYTIDLRPSTPTVKHIANILNSTIFNGITSVPGNRKLILAADSALGAVWKVNLSTGAYDIAFSDPLFAPISQNQGQNLGINGLLAKGSYLYFTNSAQGLYGRVPISSSGAKNGPVQILSNPTMGIVFDDFPIDGSGNAWIASHPSQVVKVRNGGAQKVLTNATALLNPTSARFGRGSARQLRTLYITNGGEFTADFDLINSGVVSFDTAGF</sequence>
<comment type="caution">
    <text evidence="2">The sequence shown here is derived from an EMBL/GenBank/DDBJ whole genome shotgun (WGS) entry which is preliminary data.</text>
</comment>
<dbReference type="InterPro" id="IPR011042">
    <property type="entry name" value="6-blade_b-propeller_TolB-like"/>
</dbReference>
<evidence type="ECO:0000313" key="3">
    <source>
        <dbReference type="Proteomes" id="UP000824998"/>
    </source>
</evidence>
<feature type="chain" id="PRO_5040483729" description="SMP-30/Gluconolactonase/LRE-like region domain-containing protein" evidence="1">
    <location>
        <begin position="21"/>
        <end position="328"/>
    </location>
</feature>
<keyword evidence="1" id="KW-0732">Signal</keyword>
<accession>A0A9P7YF85</accession>
<gene>
    <name evidence="2" type="ORF">BJ875DRAFT_73527</name>
</gene>
<protein>
    <recommendedName>
        <fullName evidence="4">SMP-30/Gluconolactonase/LRE-like region domain-containing protein</fullName>
    </recommendedName>
</protein>
<dbReference type="InterPro" id="IPR052998">
    <property type="entry name" value="Hetero-Diels-Alderase-like"/>
</dbReference>
<reference evidence="2" key="1">
    <citation type="journal article" date="2021" name="IMA Fungus">
        <title>Genomic characterization of three marine fungi, including Emericellopsis atlantica sp. nov. with signatures of a generalist lifestyle and marine biomass degradation.</title>
        <authorList>
            <person name="Hagestad O.C."/>
            <person name="Hou L."/>
            <person name="Andersen J.H."/>
            <person name="Hansen E.H."/>
            <person name="Altermark B."/>
            <person name="Li C."/>
            <person name="Kuhnert E."/>
            <person name="Cox R.J."/>
            <person name="Crous P.W."/>
            <person name="Spatafora J.W."/>
            <person name="Lail K."/>
            <person name="Amirebrahimi M."/>
            <person name="Lipzen A."/>
            <person name="Pangilinan J."/>
            <person name="Andreopoulos W."/>
            <person name="Hayes R.D."/>
            <person name="Ng V."/>
            <person name="Grigoriev I.V."/>
            <person name="Jackson S.A."/>
            <person name="Sutton T.D.S."/>
            <person name="Dobson A.D.W."/>
            <person name="Rama T."/>
        </authorList>
    </citation>
    <scope>NUCLEOTIDE SEQUENCE</scope>
    <source>
        <strain evidence="2">TRa018bII</strain>
    </source>
</reference>
<proteinExistence type="predicted"/>
<dbReference type="AlphaFoldDB" id="A0A9P7YF85"/>
<keyword evidence="3" id="KW-1185">Reference proteome</keyword>
<dbReference type="EMBL" id="MU251540">
    <property type="protein sequence ID" value="KAG9232599.1"/>
    <property type="molecule type" value="Genomic_DNA"/>
</dbReference>
<organism evidence="2 3">
    <name type="scientific">Amylocarpus encephaloides</name>
    <dbReference type="NCBI Taxonomy" id="45428"/>
    <lineage>
        <taxon>Eukaryota</taxon>
        <taxon>Fungi</taxon>
        <taxon>Dikarya</taxon>
        <taxon>Ascomycota</taxon>
        <taxon>Pezizomycotina</taxon>
        <taxon>Leotiomycetes</taxon>
        <taxon>Helotiales</taxon>
        <taxon>Helotiales incertae sedis</taxon>
        <taxon>Amylocarpus</taxon>
    </lineage>
</organism>
<dbReference type="PANTHER" id="PTHR42060">
    <property type="entry name" value="NHL REPEAT-CONTAINING PROTEIN-RELATED"/>
    <property type="match status" value="1"/>
</dbReference>
<evidence type="ECO:0008006" key="4">
    <source>
        <dbReference type="Google" id="ProtNLM"/>
    </source>
</evidence>